<evidence type="ECO:0000256" key="8">
    <source>
        <dbReference type="ARBA" id="ARBA00033209"/>
    </source>
</evidence>
<dbReference type="PANTHER" id="PTHR43344:SF13">
    <property type="entry name" value="PHOSPHATASE RV3661-RELATED"/>
    <property type="match status" value="1"/>
</dbReference>
<name>A0A556AQ28_9BURK</name>
<dbReference type="GO" id="GO:0046872">
    <property type="term" value="F:metal ion binding"/>
    <property type="evidence" value="ECO:0007669"/>
    <property type="project" value="UniProtKB-KW"/>
</dbReference>
<evidence type="ECO:0000256" key="10">
    <source>
        <dbReference type="ARBA" id="ARBA00053547"/>
    </source>
</evidence>
<reference evidence="11 12" key="1">
    <citation type="submission" date="2019-07" db="EMBL/GenBank/DDBJ databases">
        <title>Qingshengfaniella alkalisoli gen. nov., sp. nov., isolated from saline soil.</title>
        <authorList>
            <person name="Xu L."/>
            <person name="Huang X.-X."/>
            <person name="Sun J.-Q."/>
        </authorList>
    </citation>
    <scope>NUCLEOTIDE SEQUENCE [LARGE SCALE GENOMIC DNA]</scope>
    <source>
        <strain evidence="11 12">DSM 27279</strain>
    </source>
</reference>
<evidence type="ECO:0000256" key="7">
    <source>
        <dbReference type="ARBA" id="ARBA00022842"/>
    </source>
</evidence>
<dbReference type="AlphaFoldDB" id="A0A556AQ28"/>
<comment type="caution">
    <text evidence="11">The sequence shown here is derived from an EMBL/GenBank/DDBJ whole genome shotgun (WGS) entry which is preliminary data.</text>
</comment>
<dbReference type="InterPro" id="IPR023214">
    <property type="entry name" value="HAD_sf"/>
</dbReference>
<dbReference type="Gene3D" id="3.40.50.1000">
    <property type="entry name" value="HAD superfamily/HAD-like"/>
    <property type="match status" value="1"/>
</dbReference>
<dbReference type="Gene3D" id="1.20.1440.100">
    <property type="entry name" value="SG protein - dephosphorylation function"/>
    <property type="match status" value="1"/>
</dbReference>
<dbReference type="GO" id="GO:0004401">
    <property type="term" value="F:histidinol-phosphatase activity"/>
    <property type="evidence" value="ECO:0007669"/>
    <property type="project" value="UniProtKB-EC"/>
</dbReference>
<evidence type="ECO:0000256" key="6">
    <source>
        <dbReference type="ARBA" id="ARBA00022801"/>
    </source>
</evidence>
<evidence type="ECO:0000256" key="9">
    <source>
        <dbReference type="ARBA" id="ARBA00052092"/>
    </source>
</evidence>
<dbReference type="OrthoDB" id="9784466at2"/>
<dbReference type="RefSeq" id="WP_143948324.1">
    <property type="nucleotide sequence ID" value="NZ_BAABMB010000002.1"/>
</dbReference>
<comment type="similarity">
    <text evidence="2">Belongs to the HAD-like hydrolase superfamily. SerB family.</text>
</comment>
<comment type="pathway">
    <text evidence="1">Amino-acid biosynthesis; L-histidine biosynthesis; L-histidine from 5-phospho-alpha-D-ribose 1-diphosphate: step 8/9.</text>
</comment>
<dbReference type="EC" id="3.1.3.15" evidence="3"/>
<comment type="function">
    <text evidence="10">Catalyzes the dephosphorylation of histidinol-phosphate to histidinol, the direct precursor of histidine.</text>
</comment>
<keyword evidence="7" id="KW-0460">Magnesium</keyword>
<dbReference type="CDD" id="cd02612">
    <property type="entry name" value="HAD_PGPPase"/>
    <property type="match status" value="1"/>
</dbReference>
<evidence type="ECO:0000256" key="5">
    <source>
        <dbReference type="ARBA" id="ARBA00022723"/>
    </source>
</evidence>
<dbReference type="SUPFAM" id="SSF56784">
    <property type="entry name" value="HAD-like"/>
    <property type="match status" value="1"/>
</dbReference>
<dbReference type="InterPro" id="IPR050582">
    <property type="entry name" value="HAD-like_SerB"/>
</dbReference>
<keyword evidence="6 11" id="KW-0378">Hydrolase</keyword>
<keyword evidence="12" id="KW-1185">Reference proteome</keyword>
<evidence type="ECO:0000256" key="2">
    <source>
        <dbReference type="ARBA" id="ARBA00009184"/>
    </source>
</evidence>
<organism evidence="11 12">
    <name type="scientific">Verticiella sediminum</name>
    <dbReference type="NCBI Taxonomy" id="1247510"/>
    <lineage>
        <taxon>Bacteria</taxon>
        <taxon>Pseudomonadati</taxon>
        <taxon>Pseudomonadota</taxon>
        <taxon>Betaproteobacteria</taxon>
        <taxon>Burkholderiales</taxon>
        <taxon>Alcaligenaceae</taxon>
        <taxon>Verticiella</taxon>
    </lineage>
</organism>
<proteinExistence type="inferred from homology"/>
<dbReference type="NCBIfam" id="TIGR01488">
    <property type="entry name" value="HAD-SF-IB"/>
    <property type="match status" value="1"/>
</dbReference>
<evidence type="ECO:0000256" key="3">
    <source>
        <dbReference type="ARBA" id="ARBA00013085"/>
    </source>
</evidence>
<protein>
    <recommendedName>
        <fullName evidence="4">Histidinol-phosphatase</fullName>
        <ecNumber evidence="3">3.1.3.15</ecNumber>
    </recommendedName>
    <alternativeName>
        <fullName evidence="8">Histidinol-phosphate phosphatase</fullName>
    </alternativeName>
</protein>
<sequence>MPRPNRLALFDLDHTLLPLDSDYQWAHYLARTGRAGDPEAALRRNDELMESYSAGTLTAQQAAEFMLGLLARHDPVELAAWHELYMAEVIRPVITPQAAALVREHLAAGDLCAIVTATNGFVTAPIARAFGIPHLLATDAEYVDGRYTGRIAGTPCFREGKVIRVEQWLAGLGHTLADFERSFFYSDSLNDVPLLECVTDAVAANPSEGLRRLAGERGWRVIDLFAEPVAAGQAHPEQAA</sequence>
<comment type="catalytic activity">
    <reaction evidence="9">
        <text>L-histidinol phosphate + H2O = L-histidinol + phosphate</text>
        <dbReference type="Rhea" id="RHEA:14465"/>
        <dbReference type="ChEBI" id="CHEBI:15377"/>
        <dbReference type="ChEBI" id="CHEBI:43474"/>
        <dbReference type="ChEBI" id="CHEBI:57699"/>
        <dbReference type="ChEBI" id="CHEBI:57980"/>
        <dbReference type="EC" id="3.1.3.15"/>
    </reaction>
    <physiologicalReaction direction="left-to-right" evidence="9">
        <dbReference type="Rhea" id="RHEA:14466"/>
    </physiologicalReaction>
</comment>
<evidence type="ECO:0000256" key="4">
    <source>
        <dbReference type="ARBA" id="ARBA00021697"/>
    </source>
</evidence>
<dbReference type="PANTHER" id="PTHR43344">
    <property type="entry name" value="PHOSPHOSERINE PHOSPHATASE"/>
    <property type="match status" value="1"/>
</dbReference>
<dbReference type="EMBL" id="VLTJ01000022">
    <property type="protein sequence ID" value="TSH95012.1"/>
    <property type="molecule type" value="Genomic_DNA"/>
</dbReference>
<dbReference type="InterPro" id="IPR036412">
    <property type="entry name" value="HAD-like_sf"/>
</dbReference>
<evidence type="ECO:0000313" key="12">
    <source>
        <dbReference type="Proteomes" id="UP000318405"/>
    </source>
</evidence>
<evidence type="ECO:0000256" key="1">
    <source>
        <dbReference type="ARBA" id="ARBA00004970"/>
    </source>
</evidence>
<gene>
    <name evidence="11" type="ORF">FOZ76_11085</name>
</gene>
<dbReference type="Pfam" id="PF12710">
    <property type="entry name" value="HAD"/>
    <property type="match status" value="1"/>
</dbReference>
<dbReference type="Proteomes" id="UP000318405">
    <property type="component" value="Unassembled WGS sequence"/>
</dbReference>
<evidence type="ECO:0000313" key="11">
    <source>
        <dbReference type="EMBL" id="TSH95012.1"/>
    </source>
</evidence>
<keyword evidence="5" id="KW-0479">Metal-binding</keyword>
<accession>A0A556AQ28</accession>
<dbReference type="FunFam" id="3.40.50.1000:FF:000025">
    <property type="entry name" value="HAD hydrolase, family IB"/>
    <property type="match status" value="1"/>
</dbReference>
<dbReference type="InterPro" id="IPR006385">
    <property type="entry name" value="HAD_hydro_SerB1"/>
</dbReference>
<dbReference type="NCBIfam" id="TIGR01490">
    <property type="entry name" value="HAD-SF-IB-hyp1"/>
    <property type="match status" value="1"/>
</dbReference>